<reference evidence="4 5" key="1">
    <citation type="journal article" date="2014" name="J. Biotechnol.">
        <title>Complete genome sequence of the actinobacterium Amycolatopsis japonica MG417-CF17(T) (=DSM 44213T) producing (S,S)-N,N'-ethylenediaminedisuccinic acid.</title>
        <authorList>
            <person name="Stegmann E."/>
            <person name="Albersmeier A."/>
            <person name="Spohn M."/>
            <person name="Gert H."/>
            <person name="Weber T."/>
            <person name="Wohlleben W."/>
            <person name="Kalinowski J."/>
            <person name="Ruckert C."/>
        </authorList>
    </citation>
    <scope>NUCLEOTIDE SEQUENCE [LARGE SCALE GENOMIC DNA]</scope>
    <source>
        <strain evidence="5">MG417-CF17 (DSM 44213)</strain>
    </source>
</reference>
<evidence type="ECO:0000256" key="1">
    <source>
        <dbReference type="ARBA" id="ARBA00008532"/>
    </source>
</evidence>
<evidence type="ECO:0000256" key="2">
    <source>
        <dbReference type="ARBA" id="ARBA00022801"/>
    </source>
</evidence>
<dbReference type="AlphaFoldDB" id="A0A075V6U7"/>
<keyword evidence="4" id="KW-0808">Transferase</keyword>
<dbReference type="InterPro" id="IPR033199">
    <property type="entry name" value="DDAH-like"/>
</dbReference>
<dbReference type="EMBL" id="CP008953">
    <property type="protein sequence ID" value="AIG80176.1"/>
    <property type="molecule type" value="Genomic_DNA"/>
</dbReference>
<dbReference type="GO" id="GO:0006525">
    <property type="term" value="P:arginine metabolic process"/>
    <property type="evidence" value="ECO:0007669"/>
    <property type="project" value="TreeGrafter"/>
</dbReference>
<dbReference type="KEGG" id="aja:AJAP_36890"/>
<dbReference type="eggNOG" id="COG1834">
    <property type="taxonomic scope" value="Bacteria"/>
</dbReference>
<name>A0A075V6U7_9PSEU</name>
<dbReference type="PANTHER" id="PTHR12737:SF9">
    <property type="entry name" value="DIMETHYLARGININASE"/>
    <property type="match status" value="1"/>
</dbReference>
<dbReference type="GO" id="GO:0045429">
    <property type="term" value="P:positive regulation of nitric oxide biosynthetic process"/>
    <property type="evidence" value="ECO:0007669"/>
    <property type="project" value="TreeGrafter"/>
</dbReference>
<dbReference type="STRING" id="208439.AJAP_36890"/>
<comment type="similarity">
    <text evidence="1">Belongs to the DDAH family.</text>
</comment>
<organism evidence="4 5">
    <name type="scientific">Amycolatopsis japonica</name>
    <dbReference type="NCBI Taxonomy" id="208439"/>
    <lineage>
        <taxon>Bacteria</taxon>
        <taxon>Bacillati</taxon>
        <taxon>Actinomycetota</taxon>
        <taxon>Actinomycetes</taxon>
        <taxon>Pseudonocardiales</taxon>
        <taxon>Pseudonocardiaceae</taxon>
        <taxon>Amycolatopsis</taxon>
        <taxon>Amycolatopsis japonica group</taxon>
    </lineage>
</organism>
<evidence type="ECO:0000313" key="5">
    <source>
        <dbReference type="Proteomes" id="UP000028492"/>
    </source>
</evidence>
<dbReference type="GO" id="GO:0016403">
    <property type="term" value="F:dimethylargininase activity"/>
    <property type="evidence" value="ECO:0007669"/>
    <property type="project" value="TreeGrafter"/>
</dbReference>
<gene>
    <name evidence="4" type="ORF">AJAP_36890</name>
</gene>
<sequence length="304" mass="33898">MFSRYMRSEQRLIAELGEPYPSGMPELEQQPRVPTTRRYLMCPPRYFAVDYVINPWMDPSVPVSVDAAMAQWTELRDTYRRLGHTVEEIDAQPGLPDMVFAANSGTVVDGRVLGSRFRAPQRTAEAEHFRRWFVEHGYRDITMPEKINEAEGDFAWTGKVLLAGTGFRTDPAAHAEAQEVLGVPVVSLRLIDPSYYHLDTALFVLAEATDTTSAQIAYYPEAFSAGSRKVLERMFPDAVIADRADAECFGLNGVSDGRNVVLPVEATGLAARLTERGYEVVFLDISELRKAGGGPKCCTLEIRK</sequence>
<dbReference type="Gene3D" id="3.75.10.10">
    <property type="entry name" value="L-arginine/glycine Amidinotransferase, Chain A"/>
    <property type="match status" value="1"/>
</dbReference>
<keyword evidence="5" id="KW-1185">Reference proteome</keyword>
<dbReference type="PANTHER" id="PTHR12737">
    <property type="entry name" value="DIMETHYLARGININE DIMETHYLAMINOHYDROLASE"/>
    <property type="match status" value="1"/>
</dbReference>
<feature type="active site" description="Nucleophile" evidence="3">
    <location>
        <position position="297"/>
    </location>
</feature>
<dbReference type="GO" id="GO:0016740">
    <property type="term" value="F:transferase activity"/>
    <property type="evidence" value="ECO:0007669"/>
    <property type="project" value="UniProtKB-KW"/>
</dbReference>
<dbReference type="NCBIfam" id="NF045659">
    <property type="entry name" value="DiMArgaseDdahMtb"/>
    <property type="match status" value="1"/>
</dbReference>
<dbReference type="GO" id="GO:0016597">
    <property type="term" value="F:amino acid binding"/>
    <property type="evidence" value="ECO:0007669"/>
    <property type="project" value="TreeGrafter"/>
</dbReference>
<dbReference type="GO" id="GO:0000052">
    <property type="term" value="P:citrulline metabolic process"/>
    <property type="evidence" value="ECO:0007669"/>
    <property type="project" value="TreeGrafter"/>
</dbReference>
<keyword evidence="2" id="KW-0378">Hydrolase</keyword>
<proteinExistence type="inferred from homology"/>
<protein>
    <submittedName>
        <fullName evidence="4">Amidinotransferase</fullName>
    </submittedName>
</protein>
<evidence type="ECO:0000256" key="3">
    <source>
        <dbReference type="PIRSR" id="PIRSR633199-1"/>
    </source>
</evidence>
<accession>A0A075V6U7</accession>
<dbReference type="SUPFAM" id="SSF55909">
    <property type="entry name" value="Pentein"/>
    <property type="match status" value="1"/>
</dbReference>
<dbReference type="HOGENOM" id="CLU_057463_0_0_11"/>
<dbReference type="Proteomes" id="UP000028492">
    <property type="component" value="Chromosome"/>
</dbReference>
<feature type="active site" description="Proton donor" evidence="3">
    <location>
        <position position="197"/>
    </location>
</feature>
<evidence type="ECO:0000313" key="4">
    <source>
        <dbReference type="EMBL" id="AIG80176.1"/>
    </source>
</evidence>